<dbReference type="InterPro" id="IPR041221">
    <property type="entry name" value="APC1_C"/>
</dbReference>
<organism evidence="10 11">
    <name type="scientific">Pyrrhoderma noxium</name>
    <dbReference type="NCBI Taxonomy" id="2282107"/>
    <lineage>
        <taxon>Eukaryota</taxon>
        <taxon>Fungi</taxon>
        <taxon>Dikarya</taxon>
        <taxon>Basidiomycota</taxon>
        <taxon>Agaricomycotina</taxon>
        <taxon>Agaricomycetes</taxon>
        <taxon>Hymenochaetales</taxon>
        <taxon>Hymenochaetaceae</taxon>
        <taxon>Pyrrhoderma</taxon>
    </lineage>
</organism>
<dbReference type="PANTHER" id="PTHR12827:SF3">
    <property type="entry name" value="ANAPHASE-PROMOTING COMPLEX SUBUNIT 1"/>
    <property type="match status" value="1"/>
</dbReference>
<comment type="similarity">
    <text evidence="1">Belongs to the APC1 family.</text>
</comment>
<feature type="compositionally biased region" description="Polar residues" evidence="6">
    <location>
        <begin position="475"/>
        <end position="485"/>
    </location>
</feature>
<dbReference type="Pfam" id="PF21282">
    <property type="entry name" value="APC1_3rd"/>
    <property type="match status" value="1"/>
</dbReference>
<dbReference type="GO" id="GO:0005680">
    <property type="term" value="C:anaphase-promoting complex"/>
    <property type="evidence" value="ECO:0007669"/>
    <property type="project" value="InterPro"/>
</dbReference>
<dbReference type="Gene3D" id="1.25.10.10">
    <property type="entry name" value="Leucine-rich Repeat Variant"/>
    <property type="match status" value="2"/>
</dbReference>
<dbReference type="GO" id="GO:0007091">
    <property type="term" value="P:metaphase/anaphase transition of mitotic cell cycle"/>
    <property type="evidence" value="ECO:0007669"/>
    <property type="project" value="TreeGrafter"/>
</dbReference>
<feature type="compositionally biased region" description="Low complexity" evidence="6">
    <location>
        <begin position="252"/>
        <end position="265"/>
    </location>
</feature>
<evidence type="ECO:0000256" key="5">
    <source>
        <dbReference type="ARBA" id="ARBA00023306"/>
    </source>
</evidence>
<dbReference type="InParanoid" id="A0A286U8B4"/>
<dbReference type="GO" id="GO:0031145">
    <property type="term" value="P:anaphase-promoting complex-dependent catabolic process"/>
    <property type="evidence" value="ECO:0007669"/>
    <property type="project" value="TreeGrafter"/>
</dbReference>
<reference evidence="10 11" key="1">
    <citation type="journal article" date="2017" name="Mol. Ecol.">
        <title>Comparative and population genomic landscape of Phellinus noxius: A hypervariable fungus causing root rot in trees.</title>
        <authorList>
            <person name="Chung C.L."/>
            <person name="Lee T.J."/>
            <person name="Akiba M."/>
            <person name="Lee H.H."/>
            <person name="Kuo T.H."/>
            <person name="Liu D."/>
            <person name="Ke H.M."/>
            <person name="Yokoi T."/>
            <person name="Roa M.B."/>
            <person name="Lu M.J."/>
            <person name="Chang Y.Y."/>
            <person name="Ann P.J."/>
            <person name="Tsai J.N."/>
            <person name="Chen C.Y."/>
            <person name="Tzean S.S."/>
            <person name="Ota Y."/>
            <person name="Hattori T."/>
            <person name="Sahashi N."/>
            <person name="Liou R.F."/>
            <person name="Kikuchi T."/>
            <person name="Tsai I.J."/>
        </authorList>
    </citation>
    <scope>NUCLEOTIDE SEQUENCE [LARGE SCALE GENOMIC DNA]</scope>
    <source>
        <strain evidence="10 11">FFPRI411160</strain>
    </source>
</reference>
<accession>A0A286U8B4</accession>
<keyword evidence="2" id="KW-0132">Cell division</keyword>
<sequence length="2083" mass="231407">MAACLHREHTHETFKGTNTEDGVGQPKYSLSSNSSNASRKIRDRISSGRLEIIGDKTDAGSPSKSVKDSSLSRDEVLLLLGSVTVGSVVKCPLSIFDVNMRKNADSDKPIILNAYPRPSSCGTRLFQTRRPKSDGKSLNISNGKRKEESGLLKSIRAAFQGSGREPGPKFHSIVQPAVDGQDGEEELTWNETTVAWSIGGVLHNTWNFAEEGQRVQCACFGWLLTEGTVHSSNHTGGSAARYTSSGDNDDGSFSVASSSQSSTGSTPGEKKSDSETFSPFFLARKERMRTIEPTLMTRGIYIFLRNFGKIYLMNGLEYSFSLPFIVQQAWPLSPHGVLLQRVVEPSELDEEDPPLPSLYTITNPFQEPRPVGLTEKIRGGHGFGFAPPKVAAHEFDGRVPRNIPAEEKVIWIAPRYQDSSDSDNIIVTLDEQKRRIFFWRYVYVPPKRASLASMNSTQPPPQRLGASLMSDKSKSASQKMRPVTTQGTKNTVDMIARGDRIRPPSPEFEPTKAKEFLGMPALSEVPGMQPSITSAATLASYASAGSGAGSSLSANMTRKARKSELVSPMGRMKLDRRSLDAQANAAPPAMAHSLVPIFWAECIFEHELGQQDCDAWKDMTFAIYDSRFDGRHPRSRLVFCLPSSQQLIELEVAASPEDDTLNMTLIGTRPSVRSVASVLASRPNTWDLLILSSDYILSIRAYEGMEFPIEVNFDSVEMGISFGGDLMSDEDVVHIRPTVVALRNPLVSTVTLVLSDERTVRLSVDLTTTDLVTNIIQILPTYCNQEDLYSILKSFFRKWHYLRKTSNPSAQFDCFAEALLGHWGIEWISTEKPRPRASGKRNSAWEKLLSSSSHFRLQDDTALLEFVPPSIPPSNLNLSRELSRSARASLHALLNGLHILGEEMRLLKHKHEQLLRLSTLTLRLAQLIRPTFSDLLKRLYPTASSEWLTGVEFKSKQDMVVPLDVLAALYARLSQPESRSALLENAAGREPFTYAFGRRETHPVLRELTYLFTTFSDYNEPDGRKRAESTVLMMTTNHFGPDYLNLLPLSLSSPLREAARTCQIGPPSNWPTHAYEFVGRSDLTESGKVKGDLVFNDGYRSAKEHLSEPNRKTFSTLFDDVQKAVKPGEMKVSGVELEIKEFTDVRFGEDQRIREVARMLDSSTVSSIRLVDRHDLNEYELAKENQTQVLRTAERTLSLPIGRAMFTFATVPSVTREVYTMPKIELLVHLEPQAALRISPSTGAIDSSWISFNRPNDLTAEHAGFLFGLGLTGHLKEMLTWHTFGYLTPKHELTSIGVLLGLAAANAGSGNKHVTKLLAVHTPALLPSPEVDLNVPLTTQAAGLMGIGILYMGTKNRRMAEVALHQISRSDLLQPDLSNEHRETYTVSAALSFGMIMLGKGGSVSTSPADFAFLSRLKVLIHGEGPFVIQEKRSKNAFDVNMTSPAATLALGLMYLKTGRQDVADILTIPDSIAALNHIQPNFLLVRTIARNLIMWGKIEATQQWLLNQVPQSILYVMETRRPFERVDDSIELAYYHITAGSAFALALKYAGTASEEAVKIIGDLYEYFRRALVPSNLAFDHRIKRAATRDSLSLVTLAMAIVMVGTGDITLLKRLRMAHGMSNPPNRYGAHMANHMALGLLFLGEGRFSLGNADASIACMLAAFYPHFPALSSDNRSFLPALRHLWVLAVEPRCIISRDVDSKEVVYLPMKIKIREENGATGVAHLVAPTLIPPVDRLQSIKIDTPRYWPFLLDVVNNPRHLSGLLHSQTLFVKRRTMFLSYNEDPRGSRSLFVRSGMATGDAATLDFPQLTDTTSHPASDVQHYINSHSNDITFTAFADRFCRADGVTEEEKICNAFCHAALLDCIIQDKPHMLSSYLSLHRARIMNPKSRYFQLIQQDLVHLDDFYSKLFDRRFSGKAEGINRPALLRENAVSGALLTVDRKLRSAMQKPDAKKALRAYIYNTLTKIPGSHSRSGPSVGHPLKTISDPDVSRELAWYLQRHAVPYAPYFPALRELAVESLSKYGVRLPPDGIAGTDRMPELEQGIKLILHASITGLVRPFGSWSMESLDDVLHIWQSGPN</sequence>
<dbReference type="InterPro" id="IPR049255">
    <property type="entry name" value="Apc1_N"/>
</dbReference>
<dbReference type="EMBL" id="NBII01000009">
    <property type="protein sequence ID" value="PAV15843.1"/>
    <property type="molecule type" value="Genomic_DNA"/>
</dbReference>
<evidence type="ECO:0000256" key="2">
    <source>
        <dbReference type="ARBA" id="ARBA00022618"/>
    </source>
</evidence>
<feature type="region of interest" description="Disordered" evidence="6">
    <location>
        <begin position="452"/>
        <end position="485"/>
    </location>
</feature>
<evidence type="ECO:0000256" key="6">
    <source>
        <dbReference type="SAM" id="MobiDB-lite"/>
    </source>
</evidence>
<evidence type="ECO:0000256" key="3">
    <source>
        <dbReference type="ARBA" id="ARBA00022737"/>
    </source>
</evidence>
<keyword evidence="3" id="KW-0677">Repeat</keyword>
<dbReference type="InterPro" id="IPR011989">
    <property type="entry name" value="ARM-like"/>
</dbReference>
<keyword evidence="5" id="KW-0131">Cell cycle</keyword>
<dbReference type="PANTHER" id="PTHR12827">
    <property type="entry name" value="MEIOTIC CHECKPOINT REGULATOR TSG24 FAMILY MEMBER"/>
    <property type="match status" value="1"/>
</dbReference>
<evidence type="ECO:0000259" key="7">
    <source>
        <dbReference type="Pfam" id="PF12859"/>
    </source>
</evidence>
<feature type="domain" description="Anaphase-promoting complex subunit 1 beta-sandwich" evidence="9">
    <location>
        <begin position="1694"/>
        <end position="1777"/>
    </location>
</feature>
<evidence type="ECO:0000256" key="1">
    <source>
        <dbReference type="ARBA" id="ARBA00010547"/>
    </source>
</evidence>
<dbReference type="OrthoDB" id="26401at2759"/>
<protein>
    <submittedName>
        <fullName evidence="10">Anaphase promoting complex subunit 1</fullName>
    </submittedName>
</protein>
<dbReference type="GO" id="GO:0051301">
    <property type="term" value="P:cell division"/>
    <property type="evidence" value="ECO:0007669"/>
    <property type="project" value="UniProtKB-KW"/>
</dbReference>
<evidence type="ECO:0000259" key="9">
    <source>
        <dbReference type="Pfam" id="PF21282"/>
    </source>
</evidence>
<evidence type="ECO:0000256" key="4">
    <source>
        <dbReference type="ARBA" id="ARBA00022776"/>
    </source>
</evidence>
<dbReference type="InterPro" id="IPR024990">
    <property type="entry name" value="Apc1"/>
</dbReference>
<dbReference type="Pfam" id="PF18122">
    <property type="entry name" value="APC1_C"/>
    <property type="match status" value="1"/>
</dbReference>
<dbReference type="GO" id="GO:0060090">
    <property type="term" value="F:molecular adaptor activity"/>
    <property type="evidence" value="ECO:0007669"/>
    <property type="project" value="TreeGrafter"/>
</dbReference>
<dbReference type="Pfam" id="PF12859">
    <property type="entry name" value="ANAPC1"/>
    <property type="match status" value="1"/>
</dbReference>
<feature type="compositionally biased region" description="Polar residues" evidence="6">
    <location>
        <begin position="234"/>
        <end position="246"/>
    </location>
</feature>
<evidence type="ECO:0000259" key="8">
    <source>
        <dbReference type="Pfam" id="PF18122"/>
    </source>
</evidence>
<feature type="domain" description="Anaphase-promoting complex subunit 1 N-terminal" evidence="7">
    <location>
        <begin position="179"/>
        <end position="344"/>
    </location>
</feature>
<comment type="caution">
    <text evidence="10">The sequence shown here is derived from an EMBL/GenBank/DDBJ whole genome shotgun (WGS) entry which is preliminary data.</text>
</comment>
<feature type="region of interest" description="Disordered" evidence="6">
    <location>
        <begin position="234"/>
        <end position="275"/>
    </location>
</feature>
<dbReference type="GO" id="GO:0070979">
    <property type="term" value="P:protein K11-linked ubiquitination"/>
    <property type="evidence" value="ECO:0007669"/>
    <property type="project" value="TreeGrafter"/>
</dbReference>
<evidence type="ECO:0000313" key="10">
    <source>
        <dbReference type="EMBL" id="PAV15843.1"/>
    </source>
</evidence>
<dbReference type="InterPro" id="IPR048971">
    <property type="entry name" value="Apc1_3rd"/>
</dbReference>
<dbReference type="Proteomes" id="UP000217199">
    <property type="component" value="Unassembled WGS sequence"/>
</dbReference>
<feature type="compositionally biased region" description="Low complexity" evidence="6">
    <location>
        <begin position="29"/>
        <end position="38"/>
    </location>
</feature>
<gene>
    <name evidence="10" type="ORF">PNOK_0870100</name>
</gene>
<keyword evidence="11" id="KW-1185">Reference proteome</keyword>
<feature type="region of interest" description="Disordered" evidence="6">
    <location>
        <begin position="1"/>
        <end position="41"/>
    </location>
</feature>
<name>A0A286U8B4_9AGAM</name>
<dbReference type="STRING" id="2282107.A0A286U8B4"/>
<proteinExistence type="inferred from homology"/>
<feature type="domain" description="Anaphase-promoting complex subunit 1 C-terminal" evidence="8">
    <location>
        <begin position="1827"/>
        <end position="2007"/>
    </location>
</feature>
<feature type="compositionally biased region" description="Basic and acidic residues" evidence="6">
    <location>
        <begin position="1"/>
        <end position="14"/>
    </location>
</feature>
<keyword evidence="4" id="KW-0498">Mitosis</keyword>
<evidence type="ECO:0000313" key="11">
    <source>
        <dbReference type="Proteomes" id="UP000217199"/>
    </source>
</evidence>